<dbReference type="PANTHER" id="PTHR47642:SF6">
    <property type="entry name" value="ATP-DEPENDENT DNA HELICASE"/>
    <property type="match status" value="1"/>
</dbReference>
<comment type="cofactor">
    <cofactor evidence="1">
        <name>Mg(2+)</name>
        <dbReference type="ChEBI" id="CHEBI:18420"/>
    </cofactor>
</comment>
<dbReference type="GO" id="GO:0005524">
    <property type="term" value="F:ATP binding"/>
    <property type="evidence" value="ECO:0007669"/>
    <property type="project" value="UniProtKB-KW"/>
</dbReference>
<proteinExistence type="inferred from homology"/>
<reference evidence="3" key="1">
    <citation type="submission" date="2023-11" db="EMBL/GenBank/DDBJ databases">
        <authorList>
            <person name="De Vega J J."/>
            <person name="De Vega J J."/>
        </authorList>
    </citation>
    <scope>NUCLEOTIDE SEQUENCE</scope>
</reference>
<feature type="domain" description="DNA helicase Pif1-like DEAD-box helicase" evidence="2">
    <location>
        <begin position="2"/>
        <end position="135"/>
    </location>
</feature>
<name>A0AAD2HSY3_9AGAR</name>
<keyword evidence="1" id="KW-0547">Nucleotide-binding</keyword>
<evidence type="ECO:0000313" key="3">
    <source>
        <dbReference type="EMBL" id="CAK5279527.1"/>
    </source>
</evidence>
<comment type="similarity">
    <text evidence="1">Belongs to the helicase family.</text>
</comment>
<dbReference type="InterPro" id="IPR010285">
    <property type="entry name" value="DNA_helicase_pif1-like_DEAD"/>
</dbReference>
<dbReference type="EMBL" id="CAVNYO010000436">
    <property type="protein sequence ID" value="CAK5279527.1"/>
    <property type="molecule type" value="Genomic_DNA"/>
</dbReference>
<dbReference type="GO" id="GO:0016787">
    <property type="term" value="F:hydrolase activity"/>
    <property type="evidence" value="ECO:0007669"/>
    <property type="project" value="UniProtKB-KW"/>
</dbReference>
<dbReference type="InterPro" id="IPR051055">
    <property type="entry name" value="PIF1_helicase"/>
</dbReference>
<organism evidence="3 4">
    <name type="scientific">Mycena citricolor</name>
    <dbReference type="NCBI Taxonomy" id="2018698"/>
    <lineage>
        <taxon>Eukaryota</taxon>
        <taxon>Fungi</taxon>
        <taxon>Dikarya</taxon>
        <taxon>Basidiomycota</taxon>
        <taxon>Agaricomycotina</taxon>
        <taxon>Agaricomycetes</taxon>
        <taxon>Agaricomycetidae</taxon>
        <taxon>Agaricales</taxon>
        <taxon>Marasmiineae</taxon>
        <taxon>Mycenaceae</taxon>
        <taxon>Mycena</taxon>
    </lineage>
</organism>
<keyword evidence="4" id="KW-1185">Reference proteome</keyword>
<evidence type="ECO:0000259" key="2">
    <source>
        <dbReference type="Pfam" id="PF05970"/>
    </source>
</evidence>
<dbReference type="GO" id="GO:0006281">
    <property type="term" value="P:DNA repair"/>
    <property type="evidence" value="ECO:0007669"/>
    <property type="project" value="UniProtKB-KW"/>
</dbReference>
<dbReference type="InterPro" id="IPR027417">
    <property type="entry name" value="P-loop_NTPase"/>
</dbReference>
<keyword evidence="1" id="KW-0067">ATP-binding</keyword>
<dbReference type="Proteomes" id="UP001295794">
    <property type="component" value="Unassembled WGS sequence"/>
</dbReference>
<dbReference type="Gene3D" id="3.40.50.300">
    <property type="entry name" value="P-loop containing nucleotide triphosphate hydrolases"/>
    <property type="match status" value="1"/>
</dbReference>
<gene>
    <name evidence="3" type="ORF">MYCIT1_LOCUS29580</name>
</gene>
<dbReference type="GO" id="GO:0043139">
    <property type="term" value="F:5'-3' DNA helicase activity"/>
    <property type="evidence" value="ECO:0007669"/>
    <property type="project" value="UniProtKB-EC"/>
</dbReference>
<dbReference type="EC" id="5.6.2.3" evidence="1"/>
<comment type="caution">
    <text evidence="3">The sequence shown here is derived from an EMBL/GenBank/DDBJ whole genome shotgun (WGS) entry which is preliminary data.</text>
</comment>
<dbReference type="GO" id="GO:0006310">
    <property type="term" value="P:DNA recombination"/>
    <property type="evidence" value="ECO:0007669"/>
    <property type="project" value="UniProtKB-KW"/>
</dbReference>
<sequence>MLIHGEGGTGKSKVITKITRAFRDRAVQHWLVKAAYTGVATLLIDGKTTHTIGAMGLRGDKMSPANKAKLQNFWKDRLFLIIDKISMISKQFLSCLSRKIGISKASSSDKSFGGVNVIICGDFHQFPPVASSPLQALYHPSDEARDNVDMKVGRVIYKEFTTVILLKQQMRVMDEVWRDFLRHLRVGNVQERHITMLRTLLLTDKDEFNSDPWQNATLVTPRHGVRVPWNAQAARKMCRNDSKQLFVCPAEDTYCGGPLSLAERMEKELPSTIELAIRMSIMVTNNVETDLDITNGARGTIKRIILDPDEPTIGDEAVVYLKKLPPFVLVRFEHTKAGTLSGLSMGILPIEPVKTTYQIKMLMDDNTTVKRMIRRRQFPLTGAYAFTNYRSQGQTLKHVIVDIATPPTGGLSLFNVYVALSRSSGRDTIVDVWILCVLGPDKGCDITL</sequence>
<dbReference type="AlphaFoldDB" id="A0AAD2HSY3"/>
<dbReference type="GO" id="GO:0000723">
    <property type="term" value="P:telomere maintenance"/>
    <property type="evidence" value="ECO:0007669"/>
    <property type="project" value="InterPro"/>
</dbReference>
<keyword evidence="1" id="KW-0227">DNA damage</keyword>
<keyword evidence="1" id="KW-0233">DNA recombination</keyword>
<keyword evidence="1" id="KW-0234">DNA repair</keyword>
<evidence type="ECO:0000313" key="4">
    <source>
        <dbReference type="Proteomes" id="UP001295794"/>
    </source>
</evidence>
<keyword evidence="1" id="KW-0378">Hydrolase</keyword>
<keyword evidence="1" id="KW-0347">Helicase</keyword>
<dbReference type="PANTHER" id="PTHR47642">
    <property type="entry name" value="ATP-DEPENDENT DNA HELICASE"/>
    <property type="match status" value="1"/>
</dbReference>
<protein>
    <recommendedName>
        <fullName evidence="1">ATP-dependent DNA helicase</fullName>
        <ecNumber evidence="1">5.6.2.3</ecNumber>
    </recommendedName>
</protein>
<evidence type="ECO:0000256" key="1">
    <source>
        <dbReference type="RuleBase" id="RU363044"/>
    </source>
</evidence>
<comment type="catalytic activity">
    <reaction evidence="1">
        <text>ATP + H2O = ADP + phosphate + H(+)</text>
        <dbReference type="Rhea" id="RHEA:13065"/>
        <dbReference type="ChEBI" id="CHEBI:15377"/>
        <dbReference type="ChEBI" id="CHEBI:15378"/>
        <dbReference type="ChEBI" id="CHEBI:30616"/>
        <dbReference type="ChEBI" id="CHEBI:43474"/>
        <dbReference type="ChEBI" id="CHEBI:456216"/>
        <dbReference type="EC" id="5.6.2.3"/>
    </reaction>
</comment>
<dbReference type="SUPFAM" id="SSF52540">
    <property type="entry name" value="P-loop containing nucleoside triphosphate hydrolases"/>
    <property type="match status" value="2"/>
</dbReference>
<accession>A0AAD2HSY3</accession>
<dbReference type="Pfam" id="PF05970">
    <property type="entry name" value="PIF1"/>
    <property type="match status" value="1"/>
</dbReference>